<protein>
    <recommendedName>
        <fullName evidence="4">Polyketide cyclase</fullName>
    </recommendedName>
</protein>
<sequence length="178" mass="20186">METMTVERVIDAPVEEVFAWLTTTTNYTHSPLILRCRLTRHGASAPYGVGAVRHHLWLIGWFRERITHYDPPYATEYVVERSLPPSRHALGRMTFTEVDGGTEVRWTTRAEIPLPLLGAFLTRRLARPVITRTFRNILDVANAVLTQRPPLQPQPLPQPGTRTTHAPTHAPTDGIEPR</sequence>
<name>A0A640S4T3_9ACTN</name>
<reference evidence="2 3" key="1">
    <citation type="submission" date="2019-12" db="EMBL/GenBank/DDBJ databases">
        <title>Whole genome shotgun sequence of Streptomyces caniferus NBRC 15389.</title>
        <authorList>
            <person name="Ichikawa N."/>
            <person name="Kimura A."/>
            <person name="Kitahashi Y."/>
            <person name="Komaki H."/>
            <person name="Tamura T."/>
        </authorList>
    </citation>
    <scope>NUCLEOTIDE SEQUENCE [LARGE SCALE GENOMIC DNA]</scope>
    <source>
        <strain evidence="2 3">NBRC 15389</strain>
    </source>
</reference>
<feature type="region of interest" description="Disordered" evidence="1">
    <location>
        <begin position="148"/>
        <end position="178"/>
    </location>
</feature>
<gene>
    <name evidence="2" type="ORF">Scani_25170</name>
</gene>
<comment type="caution">
    <text evidence="2">The sequence shown here is derived from an EMBL/GenBank/DDBJ whole genome shotgun (WGS) entry which is preliminary data.</text>
</comment>
<dbReference type="EMBL" id="BLIN01000003">
    <property type="protein sequence ID" value="GFE06249.1"/>
    <property type="molecule type" value="Genomic_DNA"/>
</dbReference>
<feature type="compositionally biased region" description="Low complexity" evidence="1">
    <location>
        <begin position="159"/>
        <end position="172"/>
    </location>
</feature>
<proteinExistence type="predicted"/>
<dbReference type="AlphaFoldDB" id="A0A640S4T3"/>
<dbReference type="Proteomes" id="UP000435837">
    <property type="component" value="Unassembled WGS sequence"/>
</dbReference>
<evidence type="ECO:0008006" key="4">
    <source>
        <dbReference type="Google" id="ProtNLM"/>
    </source>
</evidence>
<dbReference type="Pfam" id="PF10604">
    <property type="entry name" value="Polyketide_cyc2"/>
    <property type="match status" value="1"/>
</dbReference>
<evidence type="ECO:0000256" key="1">
    <source>
        <dbReference type="SAM" id="MobiDB-lite"/>
    </source>
</evidence>
<evidence type="ECO:0000313" key="2">
    <source>
        <dbReference type="EMBL" id="GFE06249.1"/>
    </source>
</evidence>
<evidence type="ECO:0000313" key="3">
    <source>
        <dbReference type="Proteomes" id="UP000435837"/>
    </source>
</evidence>
<dbReference type="OrthoDB" id="4545830at2"/>
<dbReference type="InterPro" id="IPR019587">
    <property type="entry name" value="Polyketide_cyclase/dehydratase"/>
</dbReference>
<dbReference type="CDD" id="cd07821">
    <property type="entry name" value="PYR_PYL_RCAR_like"/>
    <property type="match status" value="1"/>
</dbReference>
<dbReference type="InterPro" id="IPR023393">
    <property type="entry name" value="START-like_dom_sf"/>
</dbReference>
<accession>A0A640S4T3</accession>
<dbReference type="RefSeq" id="WP_159473637.1">
    <property type="nucleotide sequence ID" value="NZ_BAAATH010000002.1"/>
</dbReference>
<dbReference type="Gene3D" id="3.30.530.20">
    <property type="match status" value="1"/>
</dbReference>
<organism evidence="2 3">
    <name type="scientific">Streptomyces caniferus</name>
    <dbReference type="NCBI Taxonomy" id="285557"/>
    <lineage>
        <taxon>Bacteria</taxon>
        <taxon>Bacillati</taxon>
        <taxon>Actinomycetota</taxon>
        <taxon>Actinomycetes</taxon>
        <taxon>Kitasatosporales</taxon>
        <taxon>Streptomycetaceae</taxon>
        <taxon>Streptomyces</taxon>
    </lineage>
</organism>
<dbReference type="SUPFAM" id="SSF55961">
    <property type="entry name" value="Bet v1-like"/>
    <property type="match status" value="1"/>
</dbReference>